<dbReference type="InterPro" id="IPR010619">
    <property type="entry name" value="ThrE-like_N"/>
</dbReference>
<gene>
    <name evidence="4" type="ORF">HGA02_17890</name>
</gene>
<dbReference type="RefSeq" id="WP_168680602.1">
    <property type="nucleotide sequence ID" value="NZ_JAAXOY010000665.1"/>
</dbReference>
<comment type="similarity">
    <text evidence="1">Belongs to the ThrE exporter (TC 2.A.79) family.</text>
</comment>
<evidence type="ECO:0000256" key="2">
    <source>
        <dbReference type="SAM" id="Phobius"/>
    </source>
</evidence>
<accession>A0ABX1K442</accession>
<evidence type="ECO:0000259" key="3">
    <source>
        <dbReference type="Pfam" id="PF06738"/>
    </source>
</evidence>
<evidence type="ECO:0000313" key="5">
    <source>
        <dbReference type="Proteomes" id="UP000777774"/>
    </source>
</evidence>
<comment type="caution">
    <text evidence="4">The sequence shown here is derived from an EMBL/GenBank/DDBJ whole genome shotgun (WGS) entry which is preliminary data.</text>
</comment>
<feature type="transmembrane region" description="Helical" evidence="2">
    <location>
        <begin position="296"/>
        <end position="316"/>
    </location>
</feature>
<keyword evidence="2" id="KW-0472">Membrane</keyword>
<name>A0ABX1K442_9CELL</name>
<sequence>APPEPVEPPEVPPDLVPLLRELGAALLSSGQSVVDTERQIAEVAAAYGADHVRTIVLPTGVFVQVETTRGTLSDFTGPGASGTLPLHQIGDVDRLVRDLVRGDADLAGARARLREILATPARFGPLLVVLGHALLTVGFGLILYPSAATLPVFLALGAVVGVLRLLGGRWPTLGAALPVAASFLVTVVTITLVSPALGGDPVRILAPPLVSFLPGAVLTVAAIELTSNQVVAGASRFVFGGAQLLLLAFGVVAAVNVAGPFATETRLDPLGAWTPWLGVLCVAVGHRFFSSPPRGTFWWLLLALYAAYTAQAVGGLVLDPQLSGFVGGLVVVPVSQAIQRARTGPPAVVTMLPAFWLLVPGALGFRGVSEIATGYSFGIADLVDTVLALFSIALGVLVGTAATRDARRVTRTVVEAVAPVVHRDR</sequence>
<keyword evidence="2" id="KW-0812">Transmembrane</keyword>
<evidence type="ECO:0000313" key="4">
    <source>
        <dbReference type="EMBL" id="NKY41319.1"/>
    </source>
</evidence>
<feature type="non-terminal residue" evidence="4">
    <location>
        <position position="1"/>
    </location>
</feature>
<organism evidence="4 5">
    <name type="scientific">Cellulomonas septica</name>
    <dbReference type="NCBI Taxonomy" id="285080"/>
    <lineage>
        <taxon>Bacteria</taxon>
        <taxon>Bacillati</taxon>
        <taxon>Actinomycetota</taxon>
        <taxon>Actinomycetes</taxon>
        <taxon>Micrococcales</taxon>
        <taxon>Cellulomonadaceae</taxon>
        <taxon>Cellulomonas</taxon>
    </lineage>
</organism>
<dbReference type="PANTHER" id="PTHR31082">
    <property type="entry name" value="PHEROMONE-REGULATED MEMBRANE PROTEIN 10"/>
    <property type="match status" value="1"/>
</dbReference>
<dbReference type="PANTHER" id="PTHR31082:SF4">
    <property type="entry name" value="PHEROMONE-REGULATED MEMBRANE PROTEIN 10"/>
    <property type="match status" value="1"/>
</dbReference>
<proteinExistence type="inferred from homology"/>
<reference evidence="4 5" key="1">
    <citation type="submission" date="2020-04" db="EMBL/GenBank/DDBJ databases">
        <title>MicrobeNet Type strains.</title>
        <authorList>
            <person name="Nicholson A.C."/>
        </authorList>
    </citation>
    <scope>NUCLEOTIDE SEQUENCE [LARGE SCALE GENOMIC DNA]</scope>
    <source>
        <strain evidence="4 5">ATCC BAA-787</strain>
    </source>
</reference>
<dbReference type="Proteomes" id="UP000777774">
    <property type="component" value="Unassembled WGS sequence"/>
</dbReference>
<keyword evidence="2" id="KW-1133">Transmembrane helix</keyword>
<feature type="domain" description="Threonine/serine exporter-like N-terminal" evidence="3">
    <location>
        <begin position="20"/>
        <end position="256"/>
    </location>
</feature>
<protein>
    <submittedName>
        <fullName evidence="4">Threonine/serine exporter family protein</fullName>
    </submittedName>
</protein>
<dbReference type="InterPro" id="IPR051361">
    <property type="entry name" value="ThrE/Ser_Exporter"/>
</dbReference>
<keyword evidence="5" id="KW-1185">Reference proteome</keyword>
<feature type="transmembrane region" description="Helical" evidence="2">
    <location>
        <begin position="270"/>
        <end position="289"/>
    </location>
</feature>
<dbReference type="EMBL" id="JAAXOY010000665">
    <property type="protein sequence ID" value="NKY41319.1"/>
    <property type="molecule type" value="Genomic_DNA"/>
</dbReference>
<feature type="transmembrane region" description="Helical" evidence="2">
    <location>
        <begin position="179"/>
        <end position="198"/>
    </location>
</feature>
<dbReference type="Pfam" id="PF06738">
    <property type="entry name" value="ThrE"/>
    <property type="match status" value="1"/>
</dbReference>
<evidence type="ECO:0000256" key="1">
    <source>
        <dbReference type="ARBA" id="ARBA00034125"/>
    </source>
</evidence>
<feature type="transmembrane region" description="Helical" evidence="2">
    <location>
        <begin position="237"/>
        <end position="258"/>
    </location>
</feature>
<feature type="transmembrane region" description="Helical" evidence="2">
    <location>
        <begin position="204"/>
        <end position="225"/>
    </location>
</feature>
<feature type="transmembrane region" description="Helical" evidence="2">
    <location>
        <begin position="150"/>
        <end position="167"/>
    </location>
</feature>
<feature type="transmembrane region" description="Helical" evidence="2">
    <location>
        <begin position="385"/>
        <end position="402"/>
    </location>
</feature>